<evidence type="ECO:0000256" key="1">
    <source>
        <dbReference type="SAM" id="SignalP"/>
    </source>
</evidence>
<dbReference type="EMBL" id="JACHXU010000025">
    <property type="protein sequence ID" value="MBB3209603.1"/>
    <property type="molecule type" value="Genomic_DNA"/>
</dbReference>
<dbReference type="InterPro" id="IPR002372">
    <property type="entry name" value="PQQ_rpt_dom"/>
</dbReference>
<organism evidence="3 4">
    <name type="scientific">Aporhodopirellula rubra</name>
    <dbReference type="NCBI Taxonomy" id="980271"/>
    <lineage>
        <taxon>Bacteria</taxon>
        <taxon>Pseudomonadati</taxon>
        <taxon>Planctomycetota</taxon>
        <taxon>Planctomycetia</taxon>
        <taxon>Pirellulales</taxon>
        <taxon>Pirellulaceae</taxon>
        <taxon>Aporhodopirellula</taxon>
    </lineage>
</organism>
<dbReference type="Proteomes" id="UP000536179">
    <property type="component" value="Unassembled WGS sequence"/>
</dbReference>
<dbReference type="SUPFAM" id="SSF63829">
    <property type="entry name" value="Calcium-dependent phosphotriesterase"/>
    <property type="match status" value="1"/>
</dbReference>
<dbReference type="PANTHER" id="PTHR35340:SF5">
    <property type="entry name" value="ASST-DOMAIN-CONTAINING PROTEIN"/>
    <property type="match status" value="1"/>
</dbReference>
<evidence type="ECO:0000313" key="4">
    <source>
        <dbReference type="Proteomes" id="UP000536179"/>
    </source>
</evidence>
<proteinExistence type="predicted"/>
<sequence>MYAFVFVFAVLFATIDPVGANASDDSEVSHRVLLHGKTGLVIVERDGSVSWQMPWGGIHDIHVLDNGHLLTRQGSAKVVEIDPATNAVVWEYDSASANGNAGKRVEVHAFERLADGATMIAESGPARIIEVDRDGKLLHEVKLVVDHPNPHTDTRLVRKLENGHYLVTHEADGKAREYDSRGDVVWEYEVPMFEKVSRRGHGPEGFGNRLFSATRLANGNTLIGGGNGHCVLEVTPQKQIVRQIHQHDLPGIRLAWVTTVEVLGNGHWMIGNCHAGPGQPILIEVDPETNAVIWTLDRFDDFGNNVSNSTVIDR</sequence>
<evidence type="ECO:0000313" key="3">
    <source>
        <dbReference type="EMBL" id="MBB3209603.1"/>
    </source>
</evidence>
<accession>A0A7W5H8L6</accession>
<keyword evidence="4" id="KW-1185">Reference proteome</keyword>
<dbReference type="PANTHER" id="PTHR35340">
    <property type="entry name" value="PQQ ENZYME REPEAT PROTEIN-RELATED"/>
    <property type="match status" value="1"/>
</dbReference>
<dbReference type="AlphaFoldDB" id="A0A7W5H8L6"/>
<feature type="signal peptide" evidence="1">
    <location>
        <begin position="1"/>
        <end position="22"/>
    </location>
</feature>
<dbReference type="InterPro" id="IPR015943">
    <property type="entry name" value="WD40/YVTN_repeat-like_dom_sf"/>
</dbReference>
<evidence type="ECO:0000259" key="2">
    <source>
        <dbReference type="Pfam" id="PF13360"/>
    </source>
</evidence>
<keyword evidence="1" id="KW-0732">Signal</keyword>
<name>A0A7W5H8L6_9BACT</name>
<feature type="chain" id="PRO_5031548539" evidence="1">
    <location>
        <begin position="23"/>
        <end position="314"/>
    </location>
</feature>
<feature type="domain" description="Pyrrolo-quinoline quinone repeat" evidence="2">
    <location>
        <begin position="44"/>
        <end position="295"/>
    </location>
</feature>
<reference evidence="3 4" key="1">
    <citation type="submission" date="2020-08" db="EMBL/GenBank/DDBJ databases">
        <title>Genomic Encyclopedia of Type Strains, Phase III (KMG-III): the genomes of soil and plant-associated and newly described type strains.</title>
        <authorList>
            <person name="Whitman W."/>
        </authorList>
    </citation>
    <scope>NUCLEOTIDE SEQUENCE [LARGE SCALE GENOMIC DNA]</scope>
    <source>
        <strain evidence="3 4">CECT 8075</strain>
    </source>
</reference>
<comment type="caution">
    <text evidence="3">The sequence shown here is derived from an EMBL/GenBank/DDBJ whole genome shotgun (WGS) entry which is preliminary data.</text>
</comment>
<dbReference type="Pfam" id="PF13360">
    <property type="entry name" value="PQQ_2"/>
    <property type="match status" value="1"/>
</dbReference>
<gene>
    <name evidence="3" type="ORF">FHS27_005443</name>
</gene>
<protein>
    <submittedName>
        <fullName evidence="3">Outer membrane protein assembly factor BamB</fullName>
    </submittedName>
</protein>
<dbReference type="Gene3D" id="2.130.10.10">
    <property type="entry name" value="YVTN repeat-like/Quinoprotein amine dehydrogenase"/>
    <property type="match status" value="1"/>
</dbReference>
<dbReference type="InterPro" id="IPR053143">
    <property type="entry name" value="Arylsulfate_ST"/>
</dbReference>